<dbReference type="SUPFAM" id="SSF52172">
    <property type="entry name" value="CheY-like"/>
    <property type="match status" value="1"/>
</dbReference>
<sequence length="121" mass="13146">MIASLAGKKILIVEDEYFIASDLAWVLAREQAVVVGPVSDLARGLSLVAEGGVDAAVLDVNLEGAHSYAIADRLGEVSVPFMFLTGYDSWSLPESYRDVPRLSKPVPMQKVLNCVRQLLQD</sequence>
<dbReference type="Pfam" id="PF00072">
    <property type="entry name" value="Response_reg"/>
    <property type="match status" value="1"/>
</dbReference>
<proteinExistence type="predicted"/>
<organism evidence="3 4">
    <name type="scientific">Sphingomonas ginkgonis</name>
    <dbReference type="NCBI Taxonomy" id="2315330"/>
    <lineage>
        <taxon>Bacteria</taxon>
        <taxon>Pseudomonadati</taxon>
        <taxon>Pseudomonadota</taxon>
        <taxon>Alphaproteobacteria</taxon>
        <taxon>Sphingomonadales</taxon>
        <taxon>Sphingomonadaceae</taxon>
        <taxon>Sphingomonas</taxon>
    </lineage>
</organism>
<name>A0A3R9X702_9SPHN</name>
<dbReference type="AlphaFoldDB" id="A0A3R9X702"/>
<dbReference type="OrthoDB" id="582170at2"/>
<dbReference type="InterPro" id="IPR001789">
    <property type="entry name" value="Sig_transdc_resp-reg_receiver"/>
</dbReference>
<dbReference type="RefSeq" id="WP_126718147.1">
    <property type="nucleotide sequence ID" value="NZ_RWJF01000001.1"/>
</dbReference>
<dbReference type="Proteomes" id="UP000274661">
    <property type="component" value="Unassembled WGS sequence"/>
</dbReference>
<evidence type="ECO:0000313" key="3">
    <source>
        <dbReference type="EMBL" id="RST30315.1"/>
    </source>
</evidence>
<dbReference type="EMBL" id="RWJF01000001">
    <property type="protein sequence ID" value="RST30315.1"/>
    <property type="molecule type" value="Genomic_DNA"/>
</dbReference>
<gene>
    <name evidence="3" type="ORF">HMF7854_05360</name>
</gene>
<evidence type="ECO:0000256" key="1">
    <source>
        <dbReference type="PROSITE-ProRule" id="PRU00169"/>
    </source>
</evidence>
<evidence type="ECO:0000313" key="4">
    <source>
        <dbReference type="Proteomes" id="UP000274661"/>
    </source>
</evidence>
<keyword evidence="1" id="KW-0597">Phosphoprotein</keyword>
<dbReference type="SMART" id="SM00448">
    <property type="entry name" value="REC"/>
    <property type="match status" value="1"/>
</dbReference>
<dbReference type="PROSITE" id="PS50110">
    <property type="entry name" value="RESPONSE_REGULATORY"/>
    <property type="match status" value="1"/>
</dbReference>
<keyword evidence="4" id="KW-1185">Reference proteome</keyword>
<feature type="domain" description="Response regulatory" evidence="2">
    <location>
        <begin position="9"/>
        <end position="119"/>
    </location>
</feature>
<dbReference type="Gene3D" id="3.40.50.2300">
    <property type="match status" value="1"/>
</dbReference>
<comment type="caution">
    <text evidence="3">The sequence shown here is derived from an EMBL/GenBank/DDBJ whole genome shotgun (WGS) entry which is preliminary data.</text>
</comment>
<evidence type="ECO:0000259" key="2">
    <source>
        <dbReference type="PROSITE" id="PS50110"/>
    </source>
</evidence>
<feature type="modified residue" description="4-aspartylphosphate" evidence="1">
    <location>
        <position position="59"/>
    </location>
</feature>
<protein>
    <submittedName>
        <fullName evidence="3">Response regulator</fullName>
    </submittedName>
</protein>
<dbReference type="GO" id="GO:0000160">
    <property type="term" value="P:phosphorelay signal transduction system"/>
    <property type="evidence" value="ECO:0007669"/>
    <property type="project" value="InterPro"/>
</dbReference>
<reference evidence="3 4" key="1">
    <citation type="submission" date="2018-12" db="EMBL/GenBank/DDBJ databases">
        <title>Sphingomonas sp. HMF7854 Genome sequencing and assembly.</title>
        <authorList>
            <person name="Cha I."/>
            <person name="Kang H."/>
            <person name="Kim H."/>
            <person name="Kang J."/>
            <person name="Joh K."/>
        </authorList>
    </citation>
    <scope>NUCLEOTIDE SEQUENCE [LARGE SCALE GENOMIC DNA]</scope>
    <source>
        <strain evidence="3 4">HMF7854</strain>
    </source>
</reference>
<dbReference type="InterPro" id="IPR011006">
    <property type="entry name" value="CheY-like_superfamily"/>
</dbReference>
<accession>A0A3R9X702</accession>